<organism evidence="12">
    <name type="scientific">Drosophila rhopaloa</name>
    <name type="common">Fruit fly</name>
    <dbReference type="NCBI Taxonomy" id="1041015"/>
    <lineage>
        <taxon>Eukaryota</taxon>
        <taxon>Metazoa</taxon>
        <taxon>Ecdysozoa</taxon>
        <taxon>Arthropoda</taxon>
        <taxon>Hexapoda</taxon>
        <taxon>Insecta</taxon>
        <taxon>Pterygota</taxon>
        <taxon>Neoptera</taxon>
        <taxon>Endopterygota</taxon>
        <taxon>Diptera</taxon>
        <taxon>Brachycera</taxon>
        <taxon>Muscomorpha</taxon>
        <taxon>Ephydroidea</taxon>
        <taxon>Drosophilidae</taxon>
        <taxon>Drosophila</taxon>
        <taxon>Sophophora</taxon>
    </lineage>
</organism>
<evidence type="ECO:0000256" key="7">
    <source>
        <dbReference type="ARBA" id="ARBA00047899"/>
    </source>
</evidence>
<keyword evidence="5 12" id="KW-0418">Kinase</keyword>
<feature type="domain" description="Protein kinase" evidence="11">
    <location>
        <begin position="10"/>
        <end position="225"/>
    </location>
</feature>
<keyword evidence="6 9" id="KW-0067">ATP-binding</keyword>
<evidence type="ECO:0000256" key="1">
    <source>
        <dbReference type="ARBA" id="ARBA00012513"/>
    </source>
</evidence>
<evidence type="ECO:0000256" key="2">
    <source>
        <dbReference type="ARBA" id="ARBA00022527"/>
    </source>
</evidence>
<dbReference type="SMART" id="SM00220">
    <property type="entry name" value="S_TKc"/>
    <property type="match status" value="1"/>
</dbReference>
<evidence type="ECO:0000256" key="9">
    <source>
        <dbReference type="PROSITE-ProRule" id="PRU10141"/>
    </source>
</evidence>
<dbReference type="PROSITE" id="PS00107">
    <property type="entry name" value="PROTEIN_KINASE_ATP"/>
    <property type="match status" value="1"/>
</dbReference>
<dbReference type="GO" id="GO:0035556">
    <property type="term" value="P:intracellular signal transduction"/>
    <property type="evidence" value="ECO:0007669"/>
    <property type="project" value="TreeGrafter"/>
</dbReference>
<evidence type="ECO:0000256" key="10">
    <source>
        <dbReference type="RuleBase" id="RU000304"/>
    </source>
</evidence>
<dbReference type="GO" id="GO:0005737">
    <property type="term" value="C:cytoplasm"/>
    <property type="evidence" value="ECO:0007669"/>
    <property type="project" value="TreeGrafter"/>
</dbReference>
<dbReference type="GO" id="GO:0050321">
    <property type="term" value="F:tau-protein kinase activity"/>
    <property type="evidence" value="ECO:0007669"/>
    <property type="project" value="TreeGrafter"/>
</dbReference>
<dbReference type="OrthoDB" id="193931at2759"/>
<dbReference type="GO" id="GO:0000226">
    <property type="term" value="P:microtubule cytoskeleton organization"/>
    <property type="evidence" value="ECO:0007669"/>
    <property type="project" value="TreeGrafter"/>
</dbReference>
<dbReference type="Gene3D" id="1.10.510.10">
    <property type="entry name" value="Transferase(Phosphotransferase) domain 1"/>
    <property type="match status" value="1"/>
</dbReference>
<dbReference type="InterPro" id="IPR000719">
    <property type="entry name" value="Prot_kinase_dom"/>
</dbReference>
<dbReference type="FunFam" id="3.30.200.20:FF:000003">
    <property type="entry name" value="Non-specific serine/threonine protein kinase"/>
    <property type="match status" value="1"/>
</dbReference>
<name>A0A6P4G3A0_DRORH</name>
<dbReference type="PANTHER" id="PTHR24346:SF49">
    <property type="entry name" value="NIM1 SERINE_THREONINE PROTEIN KINASE"/>
    <property type="match status" value="1"/>
</dbReference>
<proteinExistence type="inferred from homology"/>
<dbReference type="FunFam" id="1.10.510.10:FF:000571">
    <property type="entry name" value="Maternal embryonic leucine zipper kinase"/>
    <property type="match status" value="1"/>
</dbReference>
<dbReference type="EC" id="2.7.11.1" evidence="1"/>
<dbReference type="RefSeq" id="XP_016992036.1">
    <property type="nucleotide sequence ID" value="XM_017136547.1"/>
</dbReference>
<dbReference type="SUPFAM" id="SSF56112">
    <property type="entry name" value="Protein kinase-like (PK-like)"/>
    <property type="match status" value="1"/>
</dbReference>
<keyword evidence="3" id="KW-0808">Transferase</keyword>
<reference evidence="12" key="1">
    <citation type="submission" date="2025-08" db="UniProtKB">
        <authorList>
            <consortium name="RefSeq"/>
        </authorList>
    </citation>
    <scope>IDENTIFICATION</scope>
</reference>
<feature type="binding site" evidence="9">
    <location>
        <position position="39"/>
    </location>
    <ligand>
        <name>ATP</name>
        <dbReference type="ChEBI" id="CHEBI:30616"/>
    </ligand>
</feature>
<dbReference type="AlphaFoldDB" id="A0A6P4G3A0"/>
<sequence>VTIGRRIGLYRFCGDIGRGNFSKVKLAVHQLTRDKVAIKVVDLDRAGLDAKALRMLSSEIATLECVHHPNILRLFEVVETLGRVYLVTEWIRGGELYNHITQGGPLREIHAAPLLKQLLLAVKHMHSLGYVHRDIKAENVLLLSEDRLKLADFGFSTQLINGANQKLDTFCGSPPYAAPELFSDDHYIGAPVDPAVIGMQANWDPAWFEILRCGPVAMFFSRRSP</sequence>
<dbReference type="PROSITE" id="PS00108">
    <property type="entry name" value="PROTEIN_KINASE_ST"/>
    <property type="match status" value="1"/>
</dbReference>
<evidence type="ECO:0000259" key="11">
    <source>
        <dbReference type="PROSITE" id="PS50011"/>
    </source>
</evidence>
<dbReference type="PANTHER" id="PTHR24346">
    <property type="entry name" value="MAP/MICROTUBULE AFFINITY-REGULATING KINASE"/>
    <property type="match status" value="1"/>
</dbReference>
<comment type="similarity">
    <text evidence="10">Belongs to the protein kinase superfamily.</text>
</comment>
<dbReference type="PROSITE" id="PS50011">
    <property type="entry name" value="PROTEIN_KINASE_DOM"/>
    <property type="match status" value="1"/>
</dbReference>
<dbReference type="InterPro" id="IPR011009">
    <property type="entry name" value="Kinase-like_dom_sf"/>
</dbReference>
<dbReference type="Pfam" id="PF00069">
    <property type="entry name" value="Pkinase"/>
    <property type="match status" value="1"/>
</dbReference>
<evidence type="ECO:0000256" key="4">
    <source>
        <dbReference type="ARBA" id="ARBA00022741"/>
    </source>
</evidence>
<protein>
    <recommendedName>
        <fullName evidence="1">non-specific serine/threonine protein kinase</fullName>
        <ecNumber evidence="1">2.7.11.1</ecNumber>
    </recommendedName>
</protein>
<dbReference type="InterPro" id="IPR017441">
    <property type="entry name" value="Protein_kinase_ATP_BS"/>
</dbReference>
<dbReference type="InterPro" id="IPR008271">
    <property type="entry name" value="Ser/Thr_kinase_AS"/>
</dbReference>
<evidence type="ECO:0000256" key="5">
    <source>
        <dbReference type="ARBA" id="ARBA00022777"/>
    </source>
</evidence>
<gene>
    <name evidence="12" type="primary">LOC108053824</name>
</gene>
<comment type="catalytic activity">
    <reaction evidence="7">
        <text>L-threonyl-[protein] + ATP = O-phospho-L-threonyl-[protein] + ADP + H(+)</text>
        <dbReference type="Rhea" id="RHEA:46608"/>
        <dbReference type="Rhea" id="RHEA-COMP:11060"/>
        <dbReference type="Rhea" id="RHEA-COMP:11605"/>
        <dbReference type="ChEBI" id="CHEBI:15378"/>
        <dbReference type="ChEBI" id="CHEBI:30013"/>
        <dbReference type="ChEBI" id="CHEBI:30616"/>
        <dbReference type="ChEBI" id="CHEBI:61977"/>
        <dbReference type="ChEBI" id="CHEBI:456216"/>
        <dbReference type="EC" id="2.7.11.1"/>
    </reaction>
</comment>
<evidence type="ECO:0000256" key="8">
    <source>
        <dbReference type="ARBA" id="ARBA00048679"/>
    </source>
</evidence>
<dbReference type="GO" id="GO:0005524">
    <property type="term" value="F:ATP binding"/>
    <property type="evidence" value="ECO:0007669"/>
    <property type="project" value="UniProtKB-UniRule"/>
</dbReference>
<feature type="non-terminal residue" evidence="12">
    <location>
        <position position="1"/>
    </location>
</feature>
<comment type="catalytic activity">
    <reaction evidence="8">
        <text>L-seryl-[protein] + ATP = O-phospho-L-seryl-[protein] + ADP + H(+)</text>
        <dbReference type="Rhea" id="RHEA:17989"/>
        <dbReference type="Rhea" id="RHEA-COMP:9863"/>
        <dbReference type="Rhea" id="RHEA-COMP:11604"/>
        <dbReference type="ChEBI" id="CHEBI:15378"/>
        <dbReference type="ChEBI" id="CHEBI:29999"/>
        <dbReference type="ChEBI" id="CHEBI:30616"/>
        <dbReference type="ChEBI" id="CHEBI:83421"/>
        <dbReference type="ChEBI" id="CHEBI:456216"/>
        <dbReference type="EC" id="2.7.11.1"/>
    </reaction>
</comment>
<evidence type="ECO:0000313" key="12">
    <source>
        <dbReference type="RefSeq" id="XP_016992036.1"/>
    </source>
</evidence>
<keyword evidence="2 10" id="KW-0723">Serine/threonine-protein kinase</keyword>
<evidence type="ECO:0000256" key="6">
    <source>
        <dbReference type="ARBA" id="ARBA00022840"/>
    </source>
</evidence>
<keyword evidence="4 9" id="KW-0547">Nucleotide-binding</keyword>
<evidence type="ECO:0000256" key="3">
    <source>
        <dbReference type="ARBA" id="ARBA00022679"/>
    </source>
</evidence>
<accession>A0A6P4G3A0</accession>